<dbReference type="InterPro" id="IPR009079">
    <property type="entry name" value="4_helix_cytokine-like_core"/>
</dbReference>
<dbReference type="PROSITE" id="PS00520">
    <property type="entry name" value="INTERLEUKIN_10"/>
    <property type="match status" value="1"/>
</dbReference>
<evidence type="ECO:0000256" key="4">
    <source>
        <dbReference type="ARBA" id="ARBA00022514"/>
    </source>
</evidence>
<dbReference type="GO" id="GO:0032720">
    <property type="term" value="P:negative regulation of tumor necrosis factor production"/>
    <property type="evidence" value="ECO:0007669"/>
    <property type="project" value="UniProtKB-ARBA"/>
</dbReference>
<keyword evidence="8" id="KW-0325">Glycoprotein</keyword>
<evidence type="ECO:0000313" key="11">
    <source>
        <dbReference type="EMBL" id="CAB0000291.1"/>
    </source>
</evidence>
<proteinExistence type="inferred from homology"/>
<sequence>MLVEPTAVLPRKSTVSNETLKITLKKEREVANPKNSCNAEVQLQPVLLLTMQKLKTLSSTNANLERSRGGRSSNQNLCQEICDCDTVSEEPHKYKGGQGCEGPHIRGLLLQKQTTRRTRRSRQSSTMLSSALLCCLVFLGGTGASRGQDTPAENSCIHFPGGLPHMLRELRAAFGRVKTFFQSKDQLNSMLLTESLLEDLKGYLGCQALSEMIQFYLKDVMPQAENHSPAIREHVNSLGENLKTLRLRLRQCHRFLPCENKSKAVEQVKSAFSKLQEEGVYKAMSEFDIFINYIETYMTMKIKS</sequence>
<feature type="disulfide bond" evidence="9">
    <location>
        <begin position="156"/>
        <end position="252"/>
    </location>
</feature>
<dbReference type="InterPro" id="IPR020423">
    <property type="entry name" value="IL-10_CS"/>
</dbReference>
<dbReference type="Bgee" id="ENSOCUG00000014265">
    <property type="expression patterns" value="Expressed in skin of back and 9 other cell types or tissues"/>
</dbReference>
<evidence type="ECO:0000256" key="1">
    <source>
        <dbReference type="ARBA" id="ARBA00004613"/>
    </source>
</evidence>
<evidence type="ECO:0000313" key="12">
    <source>
        <dbReference type="Ensembl" id="ENSOCUP00000019534.2"/>
    </source>
</evidence>
<keyword evidence="7 9" id="KW-1015">Disulfide bond</keyword>
<comment type="function">
    <text evidence="10">Immune regulatory cytokine.</text>
</comment>
<dbReference type="SMR" id="A0A5S8HZ52"/>
<dbReference type="PANTHER" id="PTHR48482:SF5">
    <property type="entry name" value="INTERLEUKIN-10"/>
    <property type="match status" value="1"/>
</dbReference>
<evidence type="ECO:0000256" key="5">
    <source>
        <dbReference type="ARBA" id="ARBA00022525"/>
    </source>
</evidence>
<evidence type="ECO:0000256" key="6">
    <source>
        <dbReference type="ARBA" id="ARBA00022729"/>
    </source>
</evidence>
<dbReference type="InterPro" id="IPR000098">
    <property type="entry name" value="IL-10"/>
</dbReference>
<gene>
    <name evidence="11" type="primary">IF2A</name>
</gene>
<name>A0A5S8HZ52_RABIT</name>
<comment type="similarity">
    <text evidence="2 10">Belongs to the IL-10 family.</text>
</comment>
<comment type="subunit">
    <text evidence="3">Homodimer. Interacts with IL10RA and IL10RB.</text>
</comment>
<dbReference type="SUPFAM" id="SSF47266">
    <property type="entry name" value="4-helical cytokines"/>
    <property type="match status" value="1"/>
</dbReference>
<dbReference type="PRINTS" id="PR01294">
    <property type="entry name" value="INTRLEUKIN10"/>
</dbReference>
<keyword evidence="4 10" id="KW-0202">Cytokine</keyword>
<dbReference type="GO" id="GO:0005125">
    <property type="term" value="F:cytokine activity"/>
    <property type="evidence" value="ECO:0007669"/>
    <property type="project" value="UniProtKB-UniRule"/>
</dbReference>
<keyword evidence="13" id="KW-1185">Reference proteome</keyword>
<evidence type="ECO:0000256" key="2">
    <source>
        <dbReference type="ARBA" id="ARBA00008813"/>
    </source>
</evidence>
<keyword evidence="5 10" id="KW-0964">Secreted</keyword>
<organism evidence="12 13">
    <name type="scientific">Oryctolagus cuniculus</name>
    <name type="common">Rabbit</name>
    <dbReference type="NCBI Taxonomy" id="9986"/>
    <lineage>
        <taxon>Eukaryota</taxon>
        <taxon>Metazoa</taxon>
        <taxon>Chordata</taxon>
        <taxon>Craniata</taxon>
        <taxon>Vertebrata</taxon>
        <taxon>Euteleostomi</taxon>
        <taxon>Mammalia</taxon>
        <taxon>Eutheria</taxon>
        <taxon>Euarchontoglires</taxon>
        <taxon>Glires</taxon>
        <taxon>Lagomorpha</taxon>
        <taxon>Leporidae</taxon>
        <taxon>Oryctolagus</taxon>
    </lineage>
</organism>
<dbReference type="EMBL" id="AAGW02025412">
    <property type="status" value="NOT_ANNOTATED_CDS"/>
    <property type="molecule type" value="Genomic_DNA"/>
</dbReference>
<protein>
    <recommendedName>
        <fullName evidence="10">Interleukin family protein</fullName>
    </recommendedName>
</protein>
<dbReference type="Proteomes" id="UP000001811">
    <property type="component" value="Chromosome 16"/>
</dbReference>
<reference evidence="12 13" key="1">
    <citation type="journal article" date="2011" name="Nature">
        <title>A high-resolution map of human evolutionary constraint using 29 mammals.</title>
        <authorList>
            <person name="Lindblad-Toh K."/>
            <person name="Garber M."/>
            <person name="Zuk O."/>
            <person name="Lin M.F."/>
            <person name="Parker B.J."/>
            <person name="Washietl S."/>
            <person name="Kheradpour P."/>
            <person name="Ernst J."/>
            <person name="Jordan G."/>
            <person name="Mauceli E."/>
            <person name="Ward L.D."/>
            <person name="Lowe C.B."/>
            <person name="Holloway A.K."/>
            <person name="Clamp M."/>
            <person name="Gnerre S."/>
            <person name="Alfoldi J."/>
            <person name="Beal K."/>
            <person name="Chang J."/>
            <person name="Clawson H."/>
            <person name="Cuff J."/>
            <person name="Di Palma F."/>
            <person name="Fitzgerald S."/>
            <person name="Flicek P."/>
            <person name="Guttman M."/>
            <person name="Hubisz M.J."/>
            <person name="Jaffe D.B."/>
            <person name="Jungreis I."/>
            <person name="Kent W.J."/>
            <person name="Kostka D."/>
            <person name="Lara M."/>
            <person name="Martins A.L."/>
            <person name="Massingham T."/>
            <person name="Moltke I."/>
            <person name="Raney B.J."/>
            <person name="Rasmussen M.D."/>
            <person name="Robinson J."/>
            <person name="Stark A."/>
            <person name="Vilella A.J."/>
            <person name="Wen J."/>
            <person name="Xie X."/>
            <person name="Zody M.C."/>
            <person name="Baldwin J."/>
            <person name="Bloom T."/>
            <person name="Chin C.W."/>
            <person name="Heiman D."/>
            <person name="Nicol R."/>
            <person name="Nusbaum C."/>
            <person name="Young S."/>
            <person name="Wilkinson J."/>
            <person name="Worley K.C."/>
            <person name="Kovar C.L."/>
            <person name="Muzny D.M."/>
            <person name="Gibbs R.A."/>
            <person name="Cree A."/>
            <person name="Dihn H.H."/>
            <person name="Fowler G."/>
            <person name="Jhangiani S."/>
            <person name="Joshi V."/>
            <person name="Lee S."/>
            <person name="Lewis L.R."/>
            <person name="Nazareth L.V."/>
            <person name="Okwuonu G."/>
            <person name="Santibanez J."/>
            <person name="Warren W.C."/>
            <person name="Mardis E.R."/>
            <person name="Weinstock G.M."/>
            <person name="Wilson R.K."/>
            <person name="Delehaunty K."/>
            <person name="Dooling D."/>
            <person name="Fronik C."/>
            <person name="Fulton L."/>
            <person name="Fulton B."/>
            <person name="Graves T."/>
            <person name="Minx P."/>
            <person name="Sodergren E."/>
            <person name="Birney E."/>
            <person name="Margulies E.H."/>
            <person name="Herrero J."/>
            <person name="Green E.D."/>
            <person name="Haussler D."/>
            <person name="Siepel A."/>
            <person name="Goldman N."/>
            <person name="Pollard K.S."/>
            <person name="Pedersen J.S."/>
            <person name="Lander E.S."/>
            <person name="Kellis M."/>
        </authorList>
    </citation>
    <scope>NUCLEOTIDE SEQUENCE [LARGE SCALE GENOMIC DNA]</scope>
    <source>
        <strain evidence="12 13">Thorbecke inbred</strain>
    </source>
</reference>
<evidence type="ECO:0000313" key="13">
    <source>
        <dbReference type="Proteomes" id="UP000001811"/>
    </source>
</evidence>
<dbReference type="GeneTree" id="ENSGT00950000183124"/>
<dbReference type="SMART" id="SM00188">
    <property type="entry name" value="IL10"/>
    <property type="match status" value="1"/>
</dbReference>
<reference evidence="12" key="3">
    <citation type="submission" date="2025-05" db="UniProtKB">
        <authorList>
            <consortium name="Ensembl"/>
        </authorList>
    </citation>
    <scope>IDENTIFICATION</scope>
    <source>
        <strain evidence="12">Thorbecke</strain>
    </source>
</reference>
<dbReference type="Pfam" id="PF00726">
    <property type="entry name" value="IL10"/>
    <property type="match status" value="1"/>
</dbReference>
<keyword evidence="6" id="KW-0732">Signal</keyword>
<feature type="disulfide bond" evidence="9">
    <location>
        <begin position="206"/>
        <end position="258"/>
    </location>
</feature>
<evidence type="ECO:0000256" key="7">
    <source>
        <dbReference type="ARBA" id="ARBA00023157"/>
    </source>
</evidence>
<evidence type="ECO:0000256" key="8">
    <source>
        <dbReference type="ARBA" id="ARBA00023180"/>
    </source>
</evidence>
<dbReference type="InterPro" id="IPR020443">
    <property type="entry name" value="IL-10/19/20/24/26"/>
</dbReference>
<dbReference type="GO" id="GO:0006955">
    <property type="term" value="P:immune response"/>
    <property type="evidence" value="ECO:0007669"/>
    <property type="project" value="InterPro"/>
</dbReference>
<evidence type="ECO:0000256" key="9">
    <source>
        <dbReference type="PIRSR" id="PIRSR620443-50"/>
    </source>
</evidence>
<dbReference type="GO" id="GO:0005615">
    <property type="term" value="C:extracellular space"/>
    <property type="evidence" value="ECO:0007669"/>
    <property type="project" value="UniProtKB-UniRule"/>
</dbReference>
<evidence type="ECO:0000256" key="10">
    <source>
        <dbReference type="RuleBase" id="RU368043"/>
    </source>
</evidence>
<dbReference type="AlphaFoldDB" id="A0A5S8HZ52"/>
<dbReference type="Gene3D" id="1.20.1250.10">
    <property type="match status" value="1"/>
</dbReference>
<evidence type="ECO:0000256" key="3">
    <source>
        <dbReference type="ARBA" id="ARBA00011144"/>
    </source>
</evidence>
<reference evidence="11" key="2">
    <citation type="journal article" date="2020" name="Genomics">
        <title>Comparative genomic analysis of eutherian interferon genes.</title>
        <authorList>
            <person name="Premzl M."/>
        </authorList>
    </citation>
    <scope>NUCLEOTIDE SEQUENCE</scope>
</reference>
<accession>A0A5S8HZ52</accession>
<dbReference type="FunFam" id="1.20.1250.10:FF:000011">
    <property type="entry name" value="Interleukin-10"/>
    <property type="match status" value="1"/>
</dbReference>
<dbReference type="PANTHER" id="PTHR48482">
    <property type="entry name" value="INTERLEUKIN-19-RELATED"/>
    <property type="match status" value="1"/>
</dbReference>
<dbReference type="EMBL" id="LR761103">
    <property type="protein sequence ID" value="CAB0000291.1"/>
    <property type="molecule type" value="Genomic_DNA"/>
</dbReference>
<dbReference type="Ensembl" id="ENSOCUT00000028518.3">
    <property type="protein sequence ID" value="ENSOCUP00000019534.2"/>
    <property type="gene ID" value="ENSOCUG00000014265.4"/>
</dbReference>
<comment type="subcellular location">
    <subcellularLocation>
        <location evidence="1 10">Secreted</location>
    </subcellularLocation>
</comment>